<protein>
    <submittedName>
        <fullName evidence="1">DUF484 family protein</fullName>
    </submittedName>
</protein>
<proteinExistence type="predicted"/>
<accession>A0A939DHK5</accession>
<reference evidence="1" key="1">
    <citation type="submission" date="2021-02" db="EMBL/GenBank/DDBJ databases">
        <title>PHA producing bacteria isolated from coastal sediment in Guangdong, Shenzhen.</title>
        <authorList>
            <person name="Zheng W."/>
            <person name="Yu S."/>
            <person name="Huang Y."/>
        </authorList>
    </citation>
    <scope>NUCLEOTIDE SEQUENCE</scope>
    <source>
        <strain evidence="1">TN14-10</strain>
    </source>
</reference>
<dbReference type="Gene3D" id="3.30.450.40">
    <property type="match status" value="1"/>
</dbReference>
<comment type="caution">
    <text evidence="1">The sequence shown here is derived from an EMBL/GenBank/DDBJ whole genome shotgun (WGS) entry which is preliminary data.</text>
</comment>
<dbReference type="Pfam" id="PF04340">
    <property type="entry name" value="DUF484"/>
    <property type="match status" value="1"/>
</dbReference>
<sequence length="240" mass="26098">MSASNDAVARSGTALDEEQVREYLKNNSDFLQRHPDLLDFLHVSHASGSAVSLVEKQVSVLRERNMEMRHRLNALTANARDNDKLYEHTRKLVLKLLEASDLDQLCHSFLQGMREDFAVEYASIILFGDPDDSGGSTRYETPEKLKLEVGGLLKGRKPLCGALRGEELAFLFPNASGAGAPGSGSAAVMPLGATDKRGLIAVGSADANRYHAGMGTLFLLYLGEVIVRLLDRLPATADND</sequence>
<dbReference type="RefSeq" id="WP_206561684.1">
    <property type="nucleotide sequence ID" value="NZ_JAFKCZ010000013.1"/>
</dbReference>
<evidence type="ECO:0000313" key="2">
    <source>
        <dbReference type="Proteomes" id="UP000664303"/>
    </source>
</evidence>
<gene>
    <name evidence="1" type="ORF">JYP50_16615</name>
</gene>
<name>A0A939DHK5_9GAMM</name>
<dbReference type="AlphaFoldDB" id="A0A939DHK5"/>
<dbReference type="PANTHER" id="PTHR38765">
    <property type="entry name" value="DUF484 DOMAIN-CONTAINING PROTEIN"/>
    <property type="match status" value="1"/>
</dbReference>
<keyword evidence="2" id="KW-1185">Reference proteome</keyword>
<organism evidence="1 2">
    <name type="scientific">Parahaliea mediterranea</name>
    <dbReference type="NCBI Taxonomy" id="651086"/>
    <lineage>
        <taxon>Bacteria</taxon>
        <taxon>Pseudomonadati</taxon>
        <taxon>Pseudomonadota</taxon>
        <taxon>Gammaproteobacteria</taxon>
        <taxon>Cellvibrionales</taxon>
        <taxon>Halieaceae</taxon>
        <taxon>Parahaliea</taxon>
    </lineage>
</organism>
<dbReference type="InterPro" id="IPR029016">
    <property type="entry name" value="GAF-like_dom_sf"/>
</dbReference>
<evidence type="ECO:0000313" key="1">
    <source>
        <dbReference type="EMBL" id="MBN7798234.1"/>
    </source>
</evidence>
<dbReference type="InterPro" id="IPR007435">
    <property type="entry name" value="DUF484"/>
</dbReference>
<dbReference type="Proteomes" id="UP000664303">
    <property type="component" value="Unassembled WGS sequence"/>
</dbReference>
<dbReference type="PANTHER" id="PTHR38765:SF1">
    <property type="entry name" value="DUF484 DOMAIN-CONTAINING PROTEIN"/>
    <property type="match status" value="1"/>
</dbReference>
<dbReference type="EMBL" id="JAFKCZ010000013">
    <property type="protein sequence ID" value="MBN7798234.1"/>
    <property type="molecule type" value="Genomic_DNA"/>
</dbReference>